<dbReference type="AlphaFoldDB" id="M1WFZ7"/>
<dbReference type="EMBL" id="CAGA01000030">
    <property type="protein sequence ID" value="CCE31369.1"/>
    <property type="molecule type" value="Genomic_DNA"/>
</dbReference>
<protein>
    <submittedName>
        <fullName evidence="1">Uncharacterized protein</fullName>
    </submittedName>
</protein>
<comment type="caution">
    <text evidence="1">The sequence shown here is derived from an EMBL/GenBank/DDBJ whole genome shotgun (WGS) entry which is preliminary data.</text>
</comment>
<dbReference type="OrthoDB" id="5141729at2759"/>
<evidence type="ECO:0000313" key="2">
    <source>
        <dbReference type="Proteomes" id="UP000016801"/>
    </source>
</evidence>
<organism evidence="1 2">
    <name type="scientific">Claviceps purpurea (strain 20.1)</name>
    <name type="common">Ergot fungus</name>
    <name type="synonym">Sphacelia segetum</name>
    <dbReference type="NCBI Taxonomy" id="1111077"/>
    <lineage>
        <taxon>Eukaryota</taxon>
        <taxon>Fungi</taxon>
        <taxon>Dikarya</taxon>
        <taxon>Ascomycota</taxon>
        <taxon>Pezizomycotina</taxon>
        <taxon>Sordariomycetes</taxon>
        <taxon>Hypocreomycetidae</taxon>
        <taxon>Hypocreales</taxon>
        <taxon>Clavicipitaceae</taxon>
        <taxon>Claviceps</taxon>
    </lineage>
</organism>
<dbReference type="VEuPathDB" id="FungiDB:CPUR_05222"/>
<reference evidence="1 2" key="1">
    <citation type="journal article" date="2013" name="PLoS Genet.">
        <title>Plant-symbiotic fungi as chemical engineers: Multi-genome analysis of the Clavicipitaceae reveals dynamics of alkaloid loci.</title>
        <authorList>
            <person name="Schardl C.L."/>
            <person name="Young C.A."/>
            <person name="Hesse U."/>
            <person name="Amyotte S.G."/>
            <person name="Andreeva K."/>
            <person name="Calie P.J."/>
            <person name="Fleetwood D.J."/>
            <person name="Haws D.C."/>
            <person name="Moore N."/>
            <person name="Oeser B."/>
            <person name="Panaccione D.G."/>
            <person name="Schweri K.K."/>
            <person name="Voisey C.R."/>
            <person name="Farman M.L."/>
            <person name="Jaromczyk J.W."/>
            <person name="Roe B.A."/>
            <person name="O'Sullivan D.M."/>
            <person name="Scott B."/>
            <person name="Tudzynski P."/>
            <person name="An Z."/>
            <person name="Arnaoudova E.G."/>
            <person name="Bullock C.T."/>
            <person name="Charlton N.D."/>
            <person name="Chen L."/>
            <person name="Cox M."/>
            <person name="Dinkins R.D."/>
            <person name="Florea S."/>
            <person name="Glenn A.E."/>
            <person name="Gordon A."/>
            <person name="Gueldener U."/>
            <person name="Harris D.R."/>
            <person name="Hollin W."/>
            <person name="Jaromczyk J."/>
            <person name="Johnson R.D."/>
            <person name="Khan A.K."/>
            <person name="Leistner E."/>
            <person name="Leuchtmann A."/>
            <person name="Li C."/>
            <person name="Liu J."/>
            <person name="Liu J."/>
            <person name="Liu M."/>
            <person name="Mace W."/>
            <person name="Machado C."/>
            <person name="Nagabhyru P."/>
            <person name="Pan J."/>
            <person name="Schmid J."/>
            <person name="Sugawara K."/>
            <person name="Steiner U."/>
            <person name="Takach J.E."/>
            <person name="Tanaka E."/>
            <person name="Webb J.S."/>
            <person name="Wilson E.V."/>
            <person name="Wiseman J.L."/>
            <person name="Yoshida R."/>
            <person name="Zeng Z."/>
        </authorList>
    </citation>
    <scope>NUCLEOTIDE SEQUENCE [LARGE SCALE GENOMIC DNA]</scope>
    <source>
        <strain evidence="1 2">20.1</strain>
    </source>
</reference>
<name>M1WFZ7_CLAP2</name>
<dbReference type="HOGENOM" id="CLU_2263471_0_0_1"/>
<gene>
    <name evidence="1" type="ORF">CPUR_05222</name>
</gene>
<keyword evidence="2" id="KW-1185">Reference proteome</keyword>
<evidence type="ECO:0000313" key="1">
    <source>
        <dbReference type="EMBL" id="CCE31369.1"/>
    </source>
</evidence>
<proteinExistence type="predicted"/>
<accession>M1WFZ7</accession>
<dbReference type="Proteomes" id="UP000016801">
    <property type="component" value="Unassembled WGS sequence"/>
</dbReference>
<sequence length="103" mass="11732">MEGIIRSNVDFSPGHRLRRLASVVDSSHTFPTTSAGLRNESKTRLDREEWPAAYADFTALLWGFDVQLNCRTRICGQARVRAWARPIYHNPILCRIGLSPARH</sequence>